<dbReference type="Pfam" id="PF13023">
    <property type="entry name" value="HD_3"/>
    <property type="match status" value="1"/>
</dbReference>
<feature type="domain" description="HD/PDEase" evidence="13">
    <location>
        <begin position="59"/>
        <end position="178"/>
    </location>
</feature>
<evidence type="ECO:0000256" key="5">
    <source>
        <dbReference type="ARBA" id="ARBA00004074"/>
    </source>
</evidence>
<comment type="cofactor">
    <cofactor evidence="2">
        <name>Mn(2+)</name>
        <dbReference type="ChEBI" id="CHEBI:29035"/>
    </cofactor>
</comment>
<comment type="cofactor">
    <cofactor evidence="4">
        <name>Mg(2+)</name>
        <dbReference type="ChEBI" id="CHEBI:18420"/>
    </cofactor>
</comment>
<evidence type="ECO:0000313" key="14">
    <source>
        <dbReference type="EMBL" id="KAK6531790.1"/>
    </source>
</evidence>
<dbReference type="InterPro" id="IPR003607">
    <property type="entry name" value="HD/PDEase_dom"/>
</dbReference>
<evidence type="ECO:0000259" key="13">
    <source>
        <dbReference type="SMART" id="SM00471"/>
    </source>
</evidence>
<accession>A0AAV9X086</accession>
<evidence type="ECO:0000256" key="9">
    <source>
        <dbReference type="ARBA" id="ARBA00022723"/>
    </source>
</evidence>
<keyword evidence="10" id="KW-0378">Hydrolase</keyword>
<evidence type="ECO:0000256" key="8">
    <source>
        <dbReference type="ARBA" id="ARBA00012964"/>
    </source>
</evidence>
<dbReference type="SUPFAM" id="SSF109604">
    <property type="entry name" value="HD-domain/PDEase-like"/>
    <property type="match status" value="1"/>
</dbReference>
<dbReference type="GO" id="GO:0005737">
    <property type="term" value="C:cytoplasm"/>
    <property type="evidence" value="ECO:0007669"/>
    <property type="project" value="TreeGrafter"/>
</dbReference>
<dbReference type="Gene3D" id="1.10.3210.10">
    <property type="entry name" value="Hypothetical protein af1432"/>
    <property type="match status" value="1"/>
</dbReference>
<comment type="similarity">
    <text evidence="6">Belongs to the HDDC2 family.</text>
</comment>
<dbReference type="GO" id="GO:0046872">
    <property type="term" value="F:metal ion binding"/>
    <property type="evidence" value="ECO:0007669"/>
    <property type="project" value="UniProtKB-KW"/>
</dbReference>
<dbReference type="EC" id="3.1.3.89" evidence="8"/>
<evidence type="ECO:0000256" key="1">
    <source>
        <dbReference type="ARBA" id="ARBA00001638"/>
    </source>
</evidence>
<dbReference type="PANTHER" id="PTHR11845">
    <property type="entry name" value="5'-DEOXYNUCLEOTIDASE HDDC2"/>
    <property type="match status" value="1"/>
</dbReference>
<proteinExistence type="inferred from homology"/>
<keyword evidence="12" id="KW-0170">Cobalt</keyword>
<protein>
    <recommendedName>
        <fullName evidence="8">5'-deoxynucleotidase</fullName>
        <ecNumber evidence="8">3.1.3.89</ecNumber>
    </recommendedName>
</protein>
<name>A0AAV9X086_9PEZI</name>
<evidence type="ECO:0000256" key="7">
    <source>
        <dbReference type="ARBA" id="ARBA00011738"/>
    </source>
</evidence>
<comment type="cofactor">
    <cofactor evidence="3">
        <name>Co(2+)</name>
        <dbReference type="ChEBI" id="CHEBI:48828"/>
    </cofactor>
</comment>
<evidence type="ECO:0000256" key="10">
    <source>
        <dbReference type="ARBA" id="ARBA00022801"/>
    </source>
</evidence>
<dbReference type="GO" id="GO:0002953">
    <property type="term" value="F:5'-deoxynucleotidase activity"/>
    <property type="evidence" value="ECO:0007669"/>
    <property type="project" value="UniProtKB-EC"/>
</dbReference>
<keyword evidence="9" id="KW-0479">Metal-binding</keyword>
<evidence type="ECO:0000313" key="15">
    <source>
        <dbReference type="Proteomes" id="UP001365542"/>
    </source>
</evidence>
<comment type="function">
    <text evidence="5">Catalyzes the dephosphorylation of the nucleoside 5'-monophosphates deoxyadenosine monophosphate (dAMP), deoxycytidine monophosphate (dCMP), deoxyguanosine monophosphate (dGMP) and deoxythymidine monophosphate (dTMP).</text>
</comment>
<gene>
    <name evidence="14" type="ORF">TWF694_002957</name>
</gene>
<dbReference type="AlphaFoldDB" id="A0AAV9X086"/>
<dbReference type="PANTHER" id="PTHR11845:SF13">
    <property type="entry name" value="5'-DEOXYNUCLEOTIDASE HDDC2"/>
    <property type="match status" value="1"/>
</dbReference>
<dbReference type="Proteomes" id="UP001365542">
    <property type="component" value="Unassembled WGS sequence"/>
</dbReference>
<dbReference type="GO" id="GO:0009159">
    <property type="term" value="P:deoxyribonucleoside monophosphate catabolic process"/>
    <property type="evidence" value="ECO:0007669"/>
    <property type="project" value="UniProtKB-ARBA"/>
</dbReference>
<evidence type="ECO:0000256" key="6">
    <source>
        <dbReference type="ARBA" id="ARBA00009999"/>
    </source>
</evidence>
<evidence type="ECO:0000256" key="4">
    <source>
        <dbReference type="ARBA" id="ARBA00001946"/>
    </source>
</evidence>
<comment type="subunit">
    <text evidence="7">Homodimer.</text>
</comment>
<organism evidence="14 15">
    <name type="scientific">Orbilia ellipsospora</name>
    <dbReference type="NCBI Taxonomy" id="2528407"/>
    <lineage>
        <taxon>Eukaryota</taxon>
        <taxon>Fungi</taxon>
        <taxon>Dikarya</taxon>
        <taxon>Ascomycota</taxon>
        <taxon>Pezizomycotina</taxon>
        <taxon>Orbiliomycetes</taxon>
        <taxon>Orbiliales</taxon>
        <taxon>Orbiliaceae</taxon>
        <taxon>Orbilia</taxon>
    </lineage>
</organism>
<evidence type="ECO:0000256" key="2">
    <source>
        <dbReference type="ARBA" id="ARBA00001936"/>
    </source>
</evidence>
<comment type="caution">
    <text evidence="14">The sequence shown here is derived from an EMBL/GenBank/DDBJ whole genome shotgun (WGS) entry which is preliminary data.</text>
</comment>
<dbReference type="SMART" id="SM00471">
    <property type="entry name" value="HDc"/>
    <property type="match status" value="1"/>
</dbReference>
<keyword evidence="11" id="KW-0460">Magnesium</keyword>
<evidence type="ECO:0000256" key="12">
    <source>
        <dbReference type="ARBA" id="ARBA00023285"/>
    </source>
</evidence>
<comment type="catalytic activity">
    <reaction evidence="1">
        <text>a 2'-deoxyribonucleoside 5'-phosphate + H2O = a 2'-deoxyribonucleoside + phosphate</text>
        <dbReference type="Rhea" id="RHEA:36167"/>
        <dbReference type="ChEBI" id="CHEBI:15377"/>
        <dbReference type="ChEBI" id="CHEBI:18274"/>
        <dbReference type="ChEBI" id="CHEBI:43474"/>
        <dbReference type="ChEBI" id="CHEBI:65317"/>
        <dbReference type="EC" id="3.1.3.89"/>
    </reaction>
</comment>
<dbReference type="InterPro" id="IPR006674">
    <property type="entry name" value="HD_domain"/>
</dbReference>
<evidence type="ECO:0000256" key="3">
    <source>
        <dbReference type="ARBA" id="ARBA00001941"/>
    </source>
</evidence>
<dbReference type="InterPro" id="IPR039356">
    <property type="entry name" value="YfbR/HDDC2"/>
</dbReference>
<sequence length="223" mass="26053">METESQVQWTVETALSGLETLQPLTIPTSSSTTPLAFLHIIDRLKHIPRTGWVVDGVDKPETIASHMYRMGILAMLCPDKEIDRSRCVMMALVHDIAESVVGDFTPMDPISKEEKYRRESTTIEYFSKRLLETVNPTVARELAELFEEYEAQKTKEAVFVKDIDVYDMILQAFEYEKESKGKKNLERFMRAERRLQTEYVKGWNRELMEERERFWSTVDKTDV</sequence>
<dbReference type="FunFam" id="1.10.3210.10:FF:000011">
    <property type="entry name" value="HD domain-containing protein 2"/>
    <property type="match status" value="1"/>
</dbReference>
<keyword evidence="15" id="KW-1185">Reference proteome</keyword>
<reference evidence="14 15" key="1">
    <citation type="submission" date="2019-10" db="EMBL/GenBank/DDBJ databases">
        <authorList>
            <person name="Palmer J.M."/>
        </authorList>
    </citation>
    <scope>NUCLEOTIDE SEQUENCE [LARGE SCALE GENOMIC DNA]</scope>
    <source>
        <strain evidence="14 15">TWF694</strain>
    </source>
</reference>
<dbReference type="EMBL" id="JAVHJO010000012">
    <property type="protein sequence ID" value="KAK6531790.1"/>
    <property type="molecule type" value="Genomic_DNA"/>
</dbReference>
<evidence type="ECO:0000256" key="11">
    <source>
        <dbReference type="ARBA" id="ARBA00022842"/>
    </source>
</evidence>